<dbReference type="GO" id="GO:0006955">
    <property type="term" value="P:immune response"/>
    <property type="evidence" value="ECO:0007669"/>
    <property type="project" value="TreeGrafter"/>
</dbReference>
<dbReference type="Proteomes" id="UP000694545">
    <property type="component" value="Unplaced"/>
</dbReference>
<dbReference type="SUPFAM" id="SSF48726">
    <property type="entry name" value="Immunoglobulin"/>
    <property type="match status" value="1"/>
</dbReference>
<dbReference type="SMART" id="SM00407">
    <property type="entry name" value="IGc1"/>
    <property type="match status" value="1"/>
</dbReference>
<evidence type="ECO:0000256" key="5">
    <source>
        <dbReference type="ARBA" id="ARBA00022859"/>
    </source>
</evidence>
<organism evidence="12 13">
    <name type="scientific">Varanus komodoensis</name>
    <name type="common">Komodo dragon</name>
    <dbReference type="NCBI Taxonomy" id="61221"/>
    <lineage>
        <taxon>Eukaryota</taxon>
        <taxon>Metazoa</taxon>
        <taxon>Chordata</taxon>
        <taxon>Craniata</taxon>
        <taxon>Vertebrata</taxon>
        <taxon>Euteleostomi</taxon>
        <taxon>Lepidosauria</taxon>
        <taxon>Squamata</taxon>
        <taxon>Bifurcata</taxon>
        <taxon>Unidentata</taxon>
        <taxon>Episquamata</taxon>
        <taxon>Toxicofera</taxon>
        <taxon>Anguimorpha</taxon>
        <taxon>Paleoanguimorpha</taxon>
        <taxon>Varanoidea</taxon>
        <taxon>Varanidae</taxon>
        <taxon>Varanus</taxon>
    </lineage>
</organism>
<proteinExistence type="predicted"/>
<dbReference type="PROSITE" id="PS50835">
    <property type="entry name" value="IG_LIKE"/>
    <property type="match status" value="1"/>
</dbReference>
<keyword evidence="13" id="KW-1185">Reference proteome</keyword>
<evidence type="ECO:0000256" key="9">
    <source>
        <dbReference type="ARBA" id="ARBA00023180"/>
    </source>
</evidence>
<evidence type="ECO:0000313" key="13">
    <source>
        <dbReference type="Proteomes" id="UP000694545"/>
    </source>
</evidence>
<dbReference type="PANTHER" id="PTHR16675:SF242">
    <property type="entry name" value="MAJOR HISTOCOMPATIBILITY COMPLEX CLASS I-RELATED GENE PROTEIN"/>
    <property type="match status" value="1"/>
</dbReference>
<dbReference type="GO" id="GO:0009897">
    <property type="term" value="C:external side of plasma membrane"/>
    <property type="evidence" value="ECO:0007669"/>
    <property type="project" value="TreeGrafter"/>
</dbReference>
<evidence type="ECO:0000259" key="11">
    <source>
        <dbReference type="PROSITE" id="PS50835"/>
    </source>
</evidence>
<dbReference type="InterPro" id="IPR037055">
    <property type="entry name" value="MHC_I-like_Ag-recog_sf"/>
</dbReference>
<dbReference type="Pfam" id="PF07654">
    <property type="entry name" value="C1-set"/>
    <property type="match status" value="1"/>
</dbReference>
<feature type="region of interest" description="Disordered" evidence="10">
    <location>
        <begin position="1"/>
        <end position="71"/>
    </location>
</feature>
<reference evidence="12" key="2">
    <citation type="submission" date="2025-09" db="UniProtKB">
        <authorList>
            <consortium name="Ensembl"/>
        </authorList>
    </citation>
    <scope>IDENTIFICATION</scope>
</reference>
<dbReference type="Gene3D" id="2.60.40.10">
    <property type="entry name" value="Immunoglobulins"/>
    <property type="match status" value="1"/>
</dbReference>
<keyword evidence="3" id="KW-0812">Transmembrane</keyword>
<dbReference type="Gene3D" id="3.30.500.10">
    <property type="entry name" value="MHC class I-like antigen recognition-like"/>
    <property type="match status" value="1"/>
</dbReference>
<evidence type="ECO:0000256" key="10">
    <source>
        <dbReference type="SAM" id="MobiDB-lite"/>
    </source>
</evidence>
<dbReference type="Pfam" id="PF00129">
    <property type="entry name" value="MHC_I"/>
    <property type="match status" value="1"/>
</dbReference>
<keyword evidence="9" id="KW-0325">Glycoprotein</keyword>
<dbReference type="InterPro" id="IPR036179">
    <property type="entry name" value="Ig-like_dom_sf"/>
</dbReference>
<dbReference type="GO" id="GO:0002474">
    <property type="term" value="P:antigen processing and presentation of peptide antigen via MHC class I"/>
    <property type="evidence" value="ECO:0007669"/>
    <property type="project" value="UniProtKB-KW"/>
</dbReference>
<evidence type="ECO:0000313" key="12">
    <source>
        <dbReference type="Ensembl" id="ENSVKKP00000001619.1"/>
    </source>
</evidence>
<accession>A0A8D2KQZ5</accession>
<dbReference type="InterPro" id="IPR013783">
    <property type="entry name" value="Ig-like_fold"/>
</dbReference>
<dbReference type="InterPro" id="IPR011161">
    <property type="entry name" value="MHC_I-like_Ag-recog"/>
</dbReference>
<evidence type="ECO:0000256" key="4">
    <source>
        <dbReference type="ARBA" id="ARBA00022729"/>
    </source>
</evidence>
<keyword evidence="4" id="KW-0732">Signal</keyword>
<keyword evidence="7" id="KW-0472">Membrane</keyword>
<keyword evidence="6" id="KW-1133">Transmembrane helix</keyword>
<evidence type="ECO:0000256" key="6">
    <source>
        <dbReference type="ARBA" id="ARBA00022989"/>
    </source>
</evidence>
<dbReference type="GO" id="GO:0005615">
    <property type="term" value="C:extracellular space"/>
    <property type="evidence" value="ECO:0007669"/>
    <property type="project" value="TreeGrafter"/>
</dbReference>
<comment type="subcellular location">
    <subcellularLocation>
        <location evidence="1">Membrane</location>
        <topology evidence="1">Single-pass type I membrane protein</topology>
    </subcellularLocation>
</comment>
<dbReference type="InterPro" id="IPR050208">
    <property type="entry name" value="MHC_class-I_related"/>
</dbReference>
<evidence type="ECO:0000256" key="1">
    <source>
        <dbReference type="ARBA" id="ARBA00004479"/>
    </source>
</evidence>
<feature type="domain" description="Ig-like" evidence="11">
    <location>
        <begin position="194"/>
        <end position="282"/>
    </location>
</feature>
<evidence type="ECO:0000256" key="7">
    <source>
        <dbReference type="ARBA" id="ARBA00023136"/>
    </source>
</evidence>
<evidence type="ECO:0000256" key="3">
    <source>
        <dbReference type="ARBA" id="ARBA00022692"/>
    </source>
</evidence>
<dbReference type="FunFam" id="2.60.40.10:FF:000204">
    <property type="entry name" value="Major histocompatibility complex, class I-related protein"/>
    <property type="match status" value="1"/>
</dbReference>
<keyword evidence="5" id="KW-0391">Immunity</keyword>
<keyword evidence="8" id="KW-1015">Disulfide bond</keyword>
<dbReference type="Ensembl" id="ENSVKKT00000001676.1">
    <property type="protein sequence ID" value="ENSVKKP00000001619.1"/>
    <property type="gene ID" value="ENSVKKG00000000956.1"/>
</dbReference>
<name>A0A8D2KQZ5_VARKO</name>
<dbReference type="AlphaFoldDB" id="A0A8D2KQZ5"/>
<reference evidence="12" key="1">
    <citation type="submission" date="2025-08" db="UniProtKB">
        <authorList>
            <consortium name="Ensembl"/>
        </authorList>
    </citation>
    <scope>IDENTIFICATION</scope>
</reference>
<protein>
    <recommendedName>
        <fullName evidence="11">Ig-like domain-containing protein</fullName>
    </recommendedName>
</protein>
<evidence type="ECO:0000256" key="2">
    <source>
        <dbReference type="ARBA" id="ARBA00022451"/>
    </source>
</evidence>
<keyword evidence="2" id="KW-0490">MHC I</keyword>
<dbReference type="SUPFAM" id="SSF54452">
    <property type="entry name" value="MHC antigen-recognition domain"/>
    <property type="match status" value="1"/>
</dbReference>
<sequence>AQVSGGPPGQPRTAVQAQLQPALTRDREAAVAVGPGQELSTSSGSRRWSGSREGGMRRHSGYPSLPHSKHEGLHVLGQPHALRGRRKRLHTWQMMAGCEVGLDRPRGRYLRFGYDGSTYLSLEVETLTWTLPTVDGGTPSLDLWGSRKSKLLKLSLWARCPLGGFLGAQERPPPCQALERFCVHPRDALSAEPPKVTVAGRAGQDDTETLICRDHGFYPREIDMAWTRDGEVWLQDASHGVLAPNSDGTFYAWLSVRLDPWDRECFLCRVEHDALQTPVELAWEEPEALRGAYGPASGECVPLLLGLSKAGQAPLGCKRGPGRIR</sequence>
<dbReference type="InterPro" id="IPR003597">
    <property type="entry name" value="Ig_C1-set"/>
</dbReference>
<dbReference type="InterPro" id="IPR007110">
    <property type="entry name" value="Ig-like_dom"/>
</dbReference>
<dbReference type="PANTHER" id="PTHR16675">
    <property type="entry name" value="MHC CLASS I-RELATED"/>
    <property type="match status" value="1"/>
</dbReference>
<dbReference type="GO" id="GO:0042612">
    <property type="term" value="C:MHC class I protein complex"/>
    <property type="evidence" value="ECO:0007669"/>
    <property type="project" value="UniProtKB-KW"/>
</dbReference>
<dbReference type="InterPro" id="IPR011162">
    <property type="entry name" value="MHC_I/II-like_Ag-recog"/>
</dbReference>
<evidence type="ECO:0000256" key="8">
    <source>
        <dbReference type="ARBA" id="ARBA00023157"/>
    </source>
</evidence>